<proteinExistence type="predicted"/>
<name>A0A0E9XQX6_ANGAN</name>
<evidence type="ECO:0000313" key="1">
    <source>
        <dbReference type="EMBL" id="JAI04104.1"/>
    </source>
</evidence>
<protein>
    <submittedName>
        <fullName evidence="1">Uncharacterized protein</fullName>
    </submittedName>
</protein>
<reference evidence="1" key="1">
    <citation type="submission" date="2014-11" db="EMBL/GenBank/DDBJ databases">
        <authorList>
            <person name="Amaro Gonzalez C."/>
        </authorList>
    </citation>
    <scope>NUCLEOTIDE SEQUENCE</scope>
</reference>
<organism evidence="1">
    <name type="scientific">Anguilla anguilla</name>
    <name type="common">European freshwater eel</name>
    <name type="synonym">Muraena anguilla</name>
    <dbReference type="NCBI Taxonomy" id="7936"/>
    <lineage>
        <taxon>Eukaryota</taxon>
        <taxon>Metazoa</taxon>
        <taxon>Chordata</taxon>
        <taxon>Craniata</taxon>
        <taxon>Vertebrata</taxon>
        <taxon>Euteleostomi</taxon>
        <taxon>Actinopterygii</taxon>
        <taxon>Neopterygii</taxon>
        <taxon>Teleostei</taxon>
        <taxon>Anguilliformes</taxon>
        <taxon>Anguillidae</taxon>
        <taxon>Anguilla</taxon>
    </lineage>
</organism>
<sequence>MCEMRSFLTLFCHGNSLMKRHVIGLEISLYLYWLASNNDLVSLLGLASNFVFS</sequence>
<reference evidence="1" key="2">
    <citation type="journal article" date="2015" name="Fish Shellfish Immunol.">
        <title>Early steps in the European eel (Anguilla anguilla)-Vibrio vulnificus interaction in the gills: Role of the RtxA13 toxin.</title>
        <authorList>
            <person name="Callol A."/>
            <person name="Pajuelo D."/>
            <person name="Ebbesson L."/>
            <person name="Teles M."/>
            <person name="MacKenzie S."/>
            <person name="Amaro C."/>
        </authorList>
    </citation>
    <scope>NUCLEOTIDE SEQUENCE</scope>
</reference>
<dbReference type="EMBL" id="GBXM01004474">
    <property type="protein sequence ID" value="JAI04104.1"/>
    <property type="molecule type" value="Transcribed_RNA"/>
</dbReference>
<accession>A0A0E9XQX6</accession>
<dbReference type="AlphaFoldDB" id="A0A0E9XQX6"/>